<evidence type="ECO:0000256" key="1">
    <source>
        <dbReference type="SAM" id="Phobius"/>
    </source>
</evidence>
<reference evidence="5 6" key="1">
    <citation type="submission" date="2019-12" db="EMBL/GenBank/DDBJ databases">
        <title>Genomic-based taxomic classification of the family Erythrobacteraceae.</title>
        <authorList>
            <person name="Xu L."/>
        </authorList>
    </citation>
    <scope>NUCLEOTIDE SEQUENCE [LARGE SCALE GENOMIC DNA]</scope>
    <source>
        <strain evidence="5 6">JCM 10282</strain>
    </source>
</reference>
<feature type="signal peptide" evidence="2">
    <location>
        <begin position="1"/>
        <end position="16"/>
    </location>
</feature>
<dbReference type="RefSeq" id="WP_160761543.1">
    <property type="nucleotide sequence ID" value="NZ_BAAADZ010000010.1"/>
</dbReference>
<feature type="chain" id="PRO_5026234024" evidence="2">
    <location>
        <begin position="17"/>
        <end position="294"/>
    </location>
</feature>
<evidence type="ECO:0000313" key="4">
    <source>
        <dbReference type="EMBL" id="MBB3776604.1"/>
    </source>
</evidence>
<proteinExistence type="predicted"/>
<dbReference type="AlphaFoldDB" id="A0A6I4UGP9"/>
<keyword evidence="1" id="KW-0472">Membrane</keyword>
<dbReference type="Pfam" id="PF14257">
    <property type="entry name" value="DUF4349"/>
    <property type="match status" value="1"/>
</dbReference>
<dbReference type="Proteomes" id="UP000548685">
    <property type="component" value="Unassembled WGS sequence"/>
</dbReference>
<dbReference type="EMBL" id="JACICE010000002">
    <property type="protein sequence ID" value="MBB3776604.1"/>
    <property type="molecule type" value="Genomic_DNA"/>
</dbReference>
<evidence type="ECO:0000256" key="2">
    <source>
        <dbReference type="SAM" id="SignalP"/>
    </source>
</evidence>
<gene>
    <name evidence="4" type="ORF">FHS52_002573</name>
    <name evidence="5" type="ORF">GRI59_06810</name>
</gene>
<feature type="domain" description="DUF4349" evidence="3">
    <location>
        <begin position="71"/>
        <end position="278"/>
    </location>
</feature>
<dbReference type="EMBL" id="WTYB01000002">
    <property type="protein sequence ID" value="MXP38321.1"/>
    <property type="molecule type" value="Genomic_DNA"/>
</dbReference>
<feature type="transmembrane region" description="Helical" evidence="1">
    <location>
        <begin position="254"/>
        <end position="278"/>
    </location>
</feature>
<dbReference type="PROSITE" id="PS51257">
    <property type="entry name" value="PROKAR_LIPOPROTEIN"/>
    <property type="match status" value="1"/>
</dbReference>
<organism evidence="5 6">
    <name type="scientific">Erythrobacter ramosus</name>
    <dbReference type="NCBI Taxonomy" id="35811"/>
    <lineage>
        <taxon>Bacteria</taxon>
        <taxon>Pseudomonadati</taxon>
        <taxon>Pseudomonadota</taxon>
        <taxon>Alphaproteobacteria</taxon>
        <taxon>Sphingomonadales</taxon>
        <taxon>Erythrobacteraceae</taxon>
        <taxon>Erythrobacter/Porphyrobacter group</taxon>
        <taxon>Erythrobacter</taxon>
    </lineage>
</organism>
<sequence length="294" mass="31563">MRKPLILAATATLALAACSRADSDQAASEAADIAVNEAIVAEPAPADAAQTSTALPKLDSIPVNLPQLAYVYDYRWRMAAEEIGSLQRRHATLCEQQGPAVCQIIGMTKTGELEGEVAGQLEMAVATRQARAFGALLEDEALDAGAEQVAAEIASEELSKQLVDTEARLEARKQLRDRLQQVLRTRKGSVEELIEAERSVAAVNEEIDQARSWLKEMEGRVAYSRVTVHYETGTPMARDFLGPISGALGSLGTIFGWIVALLILVGAVALPAGGVWWANRAIRRRLAAPAPDPQ</sequence>
<comment type="caution">
    <text evidence="5">The sequence shown here is derived from an EMBL/GenBank/DDBJ whole genome shotgun (WGS) entry which is preliminary data.</text>
</comment>
<keyword evidence="1" id="KW-0812">Transmembrane</keyword>
<accession>A0A6I4UGP9</accession>
<evidence type="ECO:0000313" key="7">
    <source>
        <dbReference type="Proteomes" id="UP000548685"/>
    </source>
</evidence>
<evidence type="ECO:0000259" key="3">
    <source>
        <dbReference type="Pfam" id="PF14257"/>
    </source>
</evidence>
<name>A0A6I4UGP9_9SPHN</name>
<reference evidence="4 7" key="2">
    <citation type="submission" date="2020-08" db="EMBL/GenBank/DDBJ databases">
        <title>Genomic Encyclopedia of Type Strains, Phase IV (KMG-IV): sequencing the most valuable type-strain genomes for metagenomic binning, comparative biology and taxonomic classification.</title>
        <authorList>
            <person name="Goeker M."/>
        </authorList>
    </citation>
    <scope>NUCLEOTIDE SEQUENCE [LARGE SCALE GENOMIC DNA]</scope>
    <source>
        <strain evidence="4 7">DSM 8510</strain>
    </source>
</reference>
<evidence type="ECO:0000313" key="6">
    <source>
        <dbReference type="Proteomes" id="UP000430021"/>
    </source>
</evidence>
<evidence type="ECO:0000313" key="5">
    <source>
        <dbReference type="EMBL" id="MXP38321.1"/>
    </source>
</evidence>
<keyword evidence="1" id="KW-1133">Transmembrane helix</keyword>
<protein>
    <submittedName>
        <fullName evidence="5">DUF4349 domain-containing protein</fullName>
    </submittedName>
</protein>
<dbReference type="OrthoDB" id="7448632at2"/>
<dbReference type="Proteomes" id="UP000430021">
    <property type="component" value="Unassembled WGS sequence"/>
</dbReference>
<keyword evidence="2" id="KW-0732">Signal</keyword>
<keyword evidence="7" id="KW-1185">Reference proteome</keyword>
<dbReference type="InterPro" id="IPR025645">
    <property type="entry name" value="DUF4349"/>
</dbReference>